<protein>
    <submittedName>
        <fullName evidence="1">Uncharacterized protein</fullName>
    </submittedName>
</protein>
<dbReference type="AlphaFoldDB" id="A0A224YLI7"/>
<evidence type="ECO:0000313" key="1">
    <source>
        <dbReference type="EMBL" id="MAA14702.1"/>
    </source>
</evidence>
<organism evidence="1">
    <name type="scientific">Rhipicephalus zambeziensis</name>
    <dbReference type="NCBI Taxonomy" id="60191"/>
    <lineage>
        <taxon>Eukaryota</taxon>
        <taxon>Metazoa</taxon>
        <taxon>Ecdysozoa</taxon>
        <taxon>Arthropoda</taxon>
        <taxon>Chelicerata</taxon>
        <taxon>Arachnida</taxon>
        <taxon>Acari</taxon>
        <taxon>Parasitiformes</taxon>
        <taxon>Ixodida</taxon>
        <taxon>Ixodoidea</taxon>
        <taxon>Ixodidae</taxon>
        <taxon>Rhipicephalinae</taxon>
        <taxon>Rhipicephalus</taxon>
        <taxon>Rhipicephalus</taxon>
    </lineage>
</organism>
<dbReference type="EMBL" id="GFPF01003556">
    <property type="protein sequence ID" value="MAA14702.1"/>
    <property type="molecule type" value="Transcribed_RNA"/>
</dbReference>
<sequence>MRYNYTAKSDIQLNPFIRDALGSNSCLLYGESYKQGTTYAFSYQLLFQCRHIGVSYTHLSLASASLITRFDCISTMPVHVALSIC</sequence>
<name>A0A224YLI7_9ACAR</name>
<proteinExistence type="predicted"/>
<reference evidence="1" key="1">
    <citation type="journal article" date="2017" name="Parasit. Vectors">
        <title>Sialotranscriptomics of Rhipicephalus zambeziensis reveals intricate expression profiles of secretory proteins and suggests tight temporal transcriptional regulation during blood-feeding.</title>
        <authorList>
            <person name="de Castro M.H."/>
            <person name="de Klerk D."/>
            <person name="Pienaar R."/>
            <person name="Rees D.J.G."/>
            <person name="Mans B.J."/>
        </authorList>
    </citation>
    <scope>NUCLEOTIDE SEQUENCE</scope>
    <source>
        <tissue evidence="1">Salivary glands</tissue>
    </source>
</reference>
<accession>A0A224YLI7</accession>